<proteinExistence type="predicted"/>
<evidence type="ECO:0000313" key="1">
    <source>
        <dbReference type="EMBL" id="CAD1474272.1"/>
    </source>
</evidence>
<comment type="caution">
    <text evidence="1">The sequence shown here is derived from an EMBL/GenBank/DDBJ whole genome shotgun (WGS) entry which is preliminary data.</text>
</comment>
<evidence type="ECO:0000313" key="2">
    <source>
        <dbReference type="Proteomes" id="UP000752696"/>
    </source>
</evidence>
<dbReference type="EMBL" id="CAJDYZ010007417">
    <property type="protein sequence ID" value="CAD1474272.1"/>
    <property type="molecule type" value="Genomic_DNA"/>
</dbReference>
<gene>
    <name evidence="1" type="ORF">MHI_LOCUS458714</name>
</gene>
<keyword evidence="2" id="KW-1185">Reference proteome</keyword>
<organism evidence="1 2">
    <name type="scientific">Heterotrigona itama</name>
    <dbReference type="NCBI Taxonomy" id="395501"/>
    <lineage>
        <taxon>Eukaryota</taxon>
        <taxon>Metazoa</taxon>
        <taxon>Ecdysozoa</taxon>
        <taxon>Arthropoda</taxon>
        <taxon>Hexapoda</taxon>
        <taxon>Insecta</taxon>
        <taxon>Pterygota</taxon>
        <taxon>Neoptera</taxon>
        <taxon>Endopterygota</taxon>
        <taxon>Hymenoptera</taxon>
        <taxon>Apocrita</taxon>
        <taxon>Aculeata</taxon>
        <taxon>Apoidea</taxon>
        <taxon>Anthophila</taxon>
        <taxon>Apidae</taxon>
        <taxon>Heterotrigona</taxon>
    </lineage>
</organism>
<protein>
    <submittedName>
        <fullName evidence="1">Uncharacterized protein</fullName>
    </submittedName>
</protein>
<feature type="non-terminal residue" evidence="1">
    <location>
        <position position="65"/>
    </location>
</feature>
<accession>A0A6V7H5B0</accession>
<dbReference type="Proteomes" id="UP000752696">
    <property type="component" value="Unassembled WGS sequence"/>
</dbReference>
<sequence>MALPWSKDYHGIRTFRTGPLPGAGEFTIFGQKIVGASTKAEFQQWWPLASEPHAMLTPCGGGANY</sequence>
<name>A0A6V7H5B0_9HYME</name>
<reference evidence="1" key="1">
    <citation type="submission" date="2020-07" db="EMBL/GenBank/DDBJ databases">
        <authorList>
            <person name="Nazaruddin N."/>
        </authorList>
    </citation>
    <scope>NUCLEOTIDE SEQUENCE</scope>
</reference>
<dbReference type="AlphaFoldDB" id="A0A6V7H5B0"/>